<dbReference type="Proteomes" id="UP000541558">
    <property type="component" value="Unassembled WGS sequence"/>
</dbReference>
<evidence type="ECO:0000313" key="2">
    <source>
        <dbReference type="EMBL" id="KAF5341065.1"/>
    </source>
</evidence>
<feature type="compositionally biased region" description="Pro residues" evidence="1">
    <location>
        <begin position="56"/>
        <end position="70"/>
    </location>
</feature>
<feature type="region of interest" description="Disordered" evidence="1">
    <location>
        <begin position="1"/>
        <end position="81"/>
    </location>
</feature>
<name>A0A8H5FKZ7_9AGAR</name>
<proteinExistence type="predicted"/>
<evidence type="ECO:0000256" key="1">
    <source>
        <dbReference type="SAM" id="MobiDB-lite"/>
    </source>
</evidence>
<organism evidence="2 3">
    <name type="scientific">Ephemerocybe angulata</name>
    <dbReference type="NCBI Taxonomy" id="980116"/>
    <lineage>
        <taxon>Eukaryota</taxon>
        <taxon>Fungi</taxon>
        <taxon>Dikarya</taxon>
        <taxon>Basidiomycota</taxon>
        <taxon>Agaricomycotina</taxon>
        <taxon>Agaricomycetes</taxon>
        <taxon>Agaricomycetidae</taxon>
        <taxon>Agaricales</taxon>
        <taxon>Agaricineae</taxon>
        <taxon>Psathyrellaceae</taxon>
        <taxon>Ephemerocybe</taxon>
    </lineage>
</organism>
<reference evidence="2 3" key="1">
    <citation type="journal article" date="2020" name="ISME J.">
        <title>Uncovering the hidden diversity of litter-decomposition mechanisms in mushroom-forming fungi.</title>
        <authorList>
            <person name="Floudas D."/>
            <person name="Bentzer J."/>
            <person name="Ahren D."/>
            <person name="Johansson T."/>
            <person name="Persson P."/>
            <person name="Tunlid A."/>
        </authorList>
    </citation>
    <scope>NUCLEOTIDE SEQUENCE [LARGE SCALE GENOMIC DNA]</scope>
    <source>
        <strain evidence="2 3">CBS 175.51</strain>
    </source>
</reference>
<dbReference type="EMBL" id="JAACJK010000002">
    <property type="protein sequence ID" value="KAF5341065.1"/>
    <property type="molecule type" value="Genomic_DNA"/>
</dbReference>
<dbReference type="AlphaFoldDB" id="A0A8H5FKZ7"/>
<accession>A0A8H5FKZ7</accession>
<sequence length="149" mass="16709">MSRALNTSPGICKRLQSTPTLPKGRQPLHRHEHWRVPGCRHDTKTRALSPELDHASPPPTPTPSHPPTPPRTSSNLGITNTHWPYRIQDPAKLATQAPSVYRAQGWLSRLISSPRRSVFGRRFGTGSIVFDSRWRGPPQYSKRSVQIGV</sequence>
<comment type="caution">
    <text evidence="2">The sequence shown here is derived from an EMBL/GenBank/DDBJ whole genome shotgun (WGS) entry which is preliminary data.</text>
</comment>
<keyword evidence="3" id="KW-1185">Reference proteome</keyword>
<gene>
    <name evidence="2" type="ORF">D9611_005979</name>
</gene>
<protein>
    <submittedName>
        <fullName evidence="2">Uncharacterized protein</fullName>
    </submittedName>
</protein>
<evidence type="ECO:0000313" key="3">
    <source>
        <dbReference type="Proteomes" id="UP000541558"/>
    </source>
</evidence>
<feature type="compositionally biased region" description="Polar residues" evidence="1">
    <location>
        <begin position="1"/>
        <end position="20"/>
    </location>
</feature>